<dbReference type="InterPro" id="IPR055066">
    <property type="entry name" value="AASDHPPT_N"/>
</dbReference>
<dbReference type="InterPro" id="IPR037143">
    <property type="entry name" value="4-PPantetheinyl_Trfase_dom_sf"/>
</dbReference>
<dbReference type="EMBL" id="JACRSY010000027">
    <property type="protein sequence ID" value="MBC8580766.1"/>
    <property type="molecule type" value="Genomic_DNA"/>
</dbReference>
<feature type="domain" description="4'-phosphopantetheinyl transferase" evidence="3">
    <location>
        <begin position="103"/>
        <end position="203"/>
    </location>
</feature>
<reference evidence="5" key="1">
    <citation type="submission" date="2020-08" db="EMBL/GenBank/DDBJ databases">
        <title>Genome public.</title>
        <authorList>
            <person name="Liu C."/>
            <person name="Sun Q."/>
        </authorList>
    </citation>
    <scope>NUCLEOTIDE SEQUENCE</scope>
    <source>
        <strain evidence="5">NSJ-12</strain>
    </source>
</reference>
<dbReference type="Proteomes" id="UP000655830">
    <property type="component" value="Unassembled WGS sequence"/>
</dbReference>
<dbReference type="PANTHER" id="PTHR12215:SF10">
    <property type="entry name" value="L-AMINOADIPATE-SEMIALDEHYDE DEHYDROGENASE-PHOSPHOPANTETHEINYL TRANSFERASE"/>
    <property type="match status" value="1"/>
</dbReference>
<evidence type="ECO:0000259" key="3">
    <source>
        <dbReference type="Pfam" id="PF01648"/>
    </source>
</evidence>
<dbReference type="InterPro" id="IPR008278">
    <property type="entry name" value="4-PPantetheinyl_Trfase_dom"/>
</dbReference>
<dbReference type="Gene3D" id="3.90.470.20">
    <property type="entry name" value="4'-phosphopantetheinyl transferase domain"/>
    <property type="match status" value="2"/>
</dbReference>
<dbReference type="RefSeq" id="WP_249333477.1">
    <property type="nucleotide sequence ID" value="NZ_JACRSY010000027.1"/>
</dbReference>
<dbReference type="Pfam" id="PF22624">
    <property type="entry name" value="AASDHPPT_N"/>
    <property type="match status" value="1"/>
</dbReference>
<dbReference type="GO" id="GO:0008897">
    <property type="term" value="F:holo-[acyl-carrier-protein] synthase activity"/>
    <property type="evidence" value="ECO:0007669"/>
    <property type="project" value="InterPro"/>
</dbReference>
<protein>
    <submittedName>
        <fullName evidence="5">4'-phosphopantetheinyl transferase superfamily protein</fullName>
    </submittedName>
</protein>
<feature type="domain" description="4'-phosphopantetheinyl transferase N-terminal" evidence="4">
    <location>
        <begin position="16"/>
        <end position="97"/>
    </location>
</feature>
<sequence length="227" mass="26520">MIIINCINITDINNDSYQLLRNAVSEERRIRADHFHFMDDAKRCVCAELLLQYSLFQEFGRLVEMEIIYNKFGKPFLNHTKGFSYNISHSGKWVVIAYGSSEVGIDIERIQIVKENIVDRFFAEEEKIFIHEGTGNEQKERFTQIWTLKESYIKYLGTGLSTRLNSFSVNVLDGMVTNQNGDIQNNLRIKSYLFDKDYYISVCSRDEEVTIHEIKLEDLIQFINSSV</sequence>
<evidence type="ECO:0000256" key="1">
    <source>
        <dbReference type="ARBA" id="ARBA00010990"/>
    </source>
</evidence>
<dbReference type="GO" id="GO:0000287">
    <property type="term" value="F:magnesium ion binding"/>
    <property type="evidence" value="ECO:0007669"/>
    <property type="project" value="InterPro"/>
</dbReference>
<dbReference type="GO" id="GO:0019878">
    <property type="term" value="P:lysine biosynthetic process via aminoadipic acid"/>
    <property type="evidence" value="ECO:0007669"/>
    <property type="project" value="TreeGrafter"/>
</dbReference>
<dbReference type="InterPro" id="IPR050559">
    <property type="entry name" value="P-Pant_transferase_sf"/>
</dbReference>
<evidence type="ECO:0000313" key="6">
    <source>
        <dbReference type="Proteomes" id="UP000655830"/>
    </source>
</evidence>
<keyword evidence="6" id="KW-1185">Reference proteome</keyword>
<evidence type="ECO:0000256" key="2">
    <source>
        <dbReference type="ARBA" id="ARBA00022679"/>
    </source>
</evidence>
<comment type="caution">
    <text evidence="5">The sequence shown here is derived from an EMBL/GenBank/DDBJ whole genome shotgun (WGS) entry which is preliminary data.</text>
</comment>
<gene>
    <name evidence="5" type="ORF">H8718_14690</name>
</gene>
<name>A0A926EGK9_9FIRM</name>
<evidence type="ECO:0000313" key="5">
    <source>
        <dbReference type="EMBL" id="MBC8580766.1"/>
    </source>
</evidence>
<dbReference type="AlphaFoldDB" id="A0A926EGK9"/>
<dbReference type="GO" id="GO:0005829">
    <property type="term" value="C:cytosol"/>
    <property type="evidence" value="ECO:0007669"/>
    <property type="project" value="TreeGrafter"/>
</dbReference>
<dbReference type="SUPFAM" id="SSF56214">
    <property type="entry name" value="4'-phosphopantetheinyl transferase"/>
    <property type="match status" value="2"/>
</dbReference>
<dbReference type="PANTHER" id="PTHR12215">
    <property type="entry name" value="PHOSPHOPANTETHEINE TRANSFERASE"/>
    <property type="match status" value="1"/>
</dbReference>
<accession>A0A926EGK9</accession>
<organism evidence="5 6">
    <name type="scientific">Zhenhengia yiwuensis</name>
    <dbReference type="NCBI Taxonomy" id="2763666"/>
    <lineage>
        <taxon>Bacteria</taxon>
        <taxon>Bacillati</taxon>
        <taxon>Bacillota</taxon>
        <taxon>Clostridia</taxon>
        <taxon>Lachnospirales</taxon>
        <taxon>Lachnospiraceae</taxon>
        <taxon>Zhenhengia</taxon>
    </lineage>
</organism>
<evidence type="ECO:0000259" key="4">
    <source>
        <dbReference type="Pfam" id="PF22624"/>
    </source>
</evidence>
<dbReference type="Pfam" id="PF01648">
    <property type="entry name" value="ACPS"/>
    <property type="match status" value="1"/>
</dbReference>
<keyword evidence="2 5" id="KW-0808">Transferase</keyword>
<comment type="similarity">
    <text evidence="1">Belongs to the P-Pant transferase superfamily. Gsp/Sfp/HetI/AcpT family.</text>
</comment>
<proteinExistence type="inferred from homology"/>